<dbReference type="Pfam" id="PF13279">
    <property type="entry name" value="4HBT_2"/>
    <property type="match status" value="1"/>
</dbReference>
<dbReference type="InterPro" id="IPR029069">
    <property type="entry name" value="HotDog_dom_sf"/>
</dbReference>
<name>A0A1H7D3E7_9RHOB</name>
<reference evidence="2 3" key="1">
    <citation type="submission" date="2016-10" db="EMBL/GenBank/DDBJ databases">
        <authorList>
            <person name="de Groot N.N."/>
        </authorList>
    </citation>
    <scope>NUCLEOTIDE SEQUENCE [LARGE SCALE GENOMIC DNA]</scope>
    <source>
        <strain evidence="2 3">DSM 29340</strain>
    </source>
</reference>
<evidence type="ECO:0000313" key="3">
    <source>
        <dbReference type="Proteomes" id="UP000199379"/>
    </source>
</evidence>
<dbReference type="Gene3D" id="3.10.129.10">
    <property type="entry name" value="Hotdog Thioesterase"/>
    <property type="match status" value="1"/>
</dbReference>
<dbReference type="SUPFAM" id="SSF54637">
    <property type="entry name" value="Thioesterase/thiol ester dehydrase-isomerase"/>
    <property type="match status" value="1"/>
</dbReference>
<dbReference type="CDD" id="cd00586">
    <property type="entry name" value="4HBT"/>
    <property type="match status" value="1"/>
</dbReference>
<proteinExistence type="predicted"/>
<dbReference type="EMBL" id="FNYD01000009">
    <property type="protein sequence ID" value="SEJ95387.1"/>
    <property type="molecule type" value="Genomic_DNA"/>
</dbReference>
<sequence>MHFRMPQKVTFKYCDPAGMVFYPRYFEMINDAIEAMFDAVLGWPFEEIHKDRSVPTAAIEVRFDAPSRHGDLLHLDLTLMRIGRTSMALQSQAACAAETRFRAEQTLVCVGPDGRPEPWPDPVRDKVTKLLEGRP</sequence>
<dbReference type="AlphaFoldDB" id="A0A1H7D3E7"/>
<evidence type="ECO:0000313" key="2">
    <source>
        <dbReference type="EMBL" id="SEJ95387.1"/>
    </source>
</evidence>
<protein>
    <submittedName>
        <fullName evidence="2">4-hydroxybenzoyl-CoA thioesterase</fullName>
    </submittedName>
</protein>
<dbReference type="STRING" id="1227549.SAMN05444007_109119"/>
<keyword evidence="3" id="KW-1185">Reference proteome</keyword>
<dbReference type="Proteomes" id="UP000199379">
    <property type="component" value="Unassembled WGS sequence"/>
</dbReference>
<feature type="compositionally biased region" description="Basic and acidic residues" evidence="1">
    <location>
        <begin position="114"/>
        <end position="135"/>
    </location>
</feature>
<organism evidence="2 3">
    <name type="scientific">Cribrihabitans marinus</name>
    <dbReference type="NCBI Taxonomy" id="1227549"/>
    <lineage>
        <taxon>Bacteria</taxon>
        <taxon>Pseudomonadati</taxon>
        <taxon>Pseudomonadota</taxon>
        <taxon>Alphaproteobacteria</taxon>
        <taxon>Rhodobacterales</taxon>
        <taxon>Paracoccaceae</taxon>
        <taxon>Cribrihabitans</taxon>
    </lineage>
</organism>
<dbReference type="RefSeq" id="WP_092369137.1">
    <property type="nucleotide sequence ID" value="NZ_BMGV01000009.1"/>
</dbReference>
<dbReference type="OrthoDB" id="7204167at2"/>
<gene>
    <name evidence="2" type="ORF">SAMN05444007_109119</name>
</gene>
<accession>A0A1H7D3E7</accession>
<evidence type="ECO:0000256" key="1">
    <source>
        <dbReference type="SAM" id="MobiDB-lite"/>
    </source>
</evidence>
<feature type="region of interest" description="Disordered" evidence="1">
    <location>
        <begin position="112"/>
        <end position="135"/>
    </location>
</feature>